<evidence type="ECO:0008006" key="3">
    <source>
        <dbReference type="Google" id="ProtNLM"/>
    </source>
</evidence>
<comment type="caution">
    <text evidence="1">The sequence shown here is derived from an EMBL/GenBank/DDBJ whole genome shotgun (WGS) entry which is preliminary data.</text>
</comment>
<evidence type="ECO:0000313" key="1">
    <source>
        <dbReference type="EMBL" id="MBL0737280.1"/>
    </source>
</evidence>
<dbReference type="Proteomes" id="UP000603728">
    <property type="component" value="Unassembled WGS sequence"/>
</dbReference>
<gene>
    <name evidence="1" type="ORF">JI750_10310</name>
</gene>
<proteinExistence type="predicted"/>
<accession>A0ABS1KCX4</accession>
<dbReference type="EMBL" id="JAERSF010000002">
    <property type="protein sequence ID" value="MBL0737280.1"/>
    <property type="molecule type" value="Genomic_DNA"/>
</dbReference>
<evidence type="ECO:0000313" key="2">
    <source>
        <dbReference type="Proteomes" id="UP000603728"/>
    </source>
</evidence>
<organism evidence="1 2">
    <name type="scientific">Flavobacterium tagetis</name>
    <dbReference type="NCBI Taxonomy" id="2801336"/>
    <lineage>
        <taxon>Bacteria</taxon>
        <taxon>Pseudomonadati</taxon>
        <taxon>Bacteroidota</taxon>
        <taxon>Flavobacteriia</taxon>
        <taxon>Flavobacteriales</taxon>
        <taxon>Flavobacteriaceae</taxon>
        <taxon>Flavobacterium</taxon>
    </lineage>
</organism>
<sequence length="87" mass="10042">MKEVNEPYWFEHNTNLPTCADVLSHMKLVQEAELTYPIILCADGRLMDGMHRIIKALLEGHEEIKAVQFEITPEPDFINISVDDLPY</sequence>
<name>A0ABS1KCX4_9FLAO</name>
<keyword evidence="2" id="KW-1185">Reference proteome</keyword>
<reference evidence="1 2" key="1">
    <citation type="submission" date="2021-01" db="EMBL/GenBank/DDBJ databases">
        <title>Genome seq and assembly of Flavobacterium sp. GN10.</title>
        <authorList>
            <person name="Chhetri G."/>
        </authorList>
    </citation>
    <scope>NUCLEOTIDE SEQUENCE [LARGE SCALE GENOMIC DNA]</scope>
    <source>
        <strain evidence="1 2">GN10</strain>
    </source>
</reference>
<protein>
    <recommendedName>
        <fullName evidence="3">ParB-like nuclease domain-containing protein</fullName>
    </recommendedName>
</protein>